<reference evidence="6" key="1">
    <citation type="submission" date="2022-03" db="EMBL/GenBank/DDBJ databases">
        <authorList>
            <person name="Tunstrom K."/>
        </authorList>
    </citation>
    <scope>NUCLEOTIDE SEQUENCE</scope>
</reference>
<dbReference type="PANTHER" id="PTHR10380">
    <property type="entry name" value="CUTICLE PROTEIN"/>
    <property type="match status" value="1"/>
</dbReference>
<keyword evidence="1 3" id="KW-0193">Cuticle</keyword>
<evidence type="ECO:0000256" key="4">
    <source>
        <dbReference type="SAM" id="MobiDB-lite"/>
    </source>
</evidence>
<evidence type="ECO:0000313" key="6">
    <source>
        <dbReference type="EMBL" id="CAH2107379.1"/>
    </source>
</evidence>
<dbReference type="GO" id="GO:0062129">
    <property type="term" value="C:chitin-based extracellular matrix"/>
    <property type="evidence" value="ECO:0007669"/>
    <property type="project" value="TreeGrafter"/>
</dbReference>
<feature type="compositionally biased region" description="Low complexity" evidence="4">
    <location>
        <begin position="295"/>
        <end position="310"/>
    </location>
</feature>
<feature type="compositionally biased region" description="Polar residues" evidence="4">
    <location>
        <begin position="223"/>
        <end position="246"/>
    </location>
</feature>
<dbReference type="EMBL" id="CAKOGL010000030">
    <property type="protein sequence ID" value="CAH2107379.1"/>
    <property type="molecule type" value="Genomic_DNA"/>
</dbReference>
<evidence type="ECO:0000313" key="7">
    <source>
        <dbReference type="Proteomes" id="UP001153954"/>
    </source>
</evidence>
<feature type="region of interest" description="Disordered" evidence="4">
    <location>
        <begin position="145"/>
        <end position="310"/>
    </location>
</feature>
<dbReference type="InterPro" id="IPR050468">
    <property type="entry name" value="Cuticle_Struct_Prot"/>
</dbReference>
<accession>A0AAU9V7S0</accession>
<dbReference type="InterPro" id="IPR031311">
    <property type="entry name" value="CHIT_BIND_RR_consensus"/>
</dbReference>
<evidence type="ECO:0000256" key="5">
    <source>
        <dbReference type="SAM" id="SignalP"/>
    </source>
</evidence>
<proteinExistence type="predicted"/>
<name>A0AAU9V7S0_EUPED</name>
<keyword evidence="7" id="KW-1185">Reference proteome</keyword>
<organism evidence="6 7">
    <name type="scientific">Euphydryas editha</name>
    <name type="common">Edith's checkerspot</name>
    <dbReference type="NCBI Taxonomy" id="104508"/>
    <lineage>
        <taxon>Eukaryota</taxon>
        <taxon>Metazoa</taxon>
        <taxon>Ecdysozoa</taxon>
        <taxon>Arthropoda</taxon>
        <taxon>Hexapoda</taxon>
        <taxon>Insecta</taxon>
        <taxon>Pterygota</taxon>
        <taxon>Neoptera</taxon>
        <taxon>Endopterygota</taxon>
        <taxon>Lepidoptera</taxon>
        <taxon>Glossata</taxon>
        <taxon>Ditrysia</taxon>
        <taxon>Papilionoidea</taxon>
        <taxon>Nymphalidae</taxon>
        <taxon>Nymphalinae</taxon>
        <taxon>Euphydryas</taxon>
    </lineage>
</organism>
<dbReference type="Proteomes" id="UP001153954">
    <property type="component" value="Unassembled WGS sequence"/>
</dbReference>
<gene>
    <name evidence="6" type="ORF">EEDITHA_LOCUS21422</name>
</gene>
<dbReference type="PANTHER" id="PTHR10380:SF173">
    <property type="entry name" value="CUTICULAR PROTEIN 47EF, ISOFORM C-RELATED"/>
    <property type="match status" value="1"/>
</dbReference>
<dbReference type="PROSITE" id="PS51155">
    <property type="entry name" value="CHIT_BIND_RR_2"/>
    <property type="match status" value="1"/>
</dbReference>
<dbReference type="InterPro" id="IPR000618">
    <property type="entry name" value="Insect_cuticle"/>
</dbReference>
<dbReference type="AlphaFoldDB" id="A0AAU9V7S0"/>
<dbReference type="GO" id="GO:0008010">
    <property type="term" value="F:structural constituent of chitin-based larval cuticle"/>
    <property type="evidence" value="ECO:0007669"/>
    <property type="project" value="TreeGrafter"/>
</dbReference>
<protein>
    <submittedName>
        <fullName evidence="6">Uncharacterized protein</fullName>
    </submittedName>
</protein>
<keyword evidence="2 5" id="KW-0732">Signal</keyword>
<evidence type="ECO:0000256" key="3">
    <source>
        <dbReference type="PROSITE-ProRule" id="PRU00497"/>
    </source>
</evidence>
<evidence type="ECO:0000256" key="2">
    <source>
        <dbReference type="ARBA" id="ARBA00022729"/>
    </source>
</evidence>
<feature type="compositionally biased region" description="Low complexity" evidence="4">
    <location>
        <begin position="247"/>
        <end position="268"/>
    </location>
</feature>
<feature type="region of interest" description="Disordered" evidence="4">
    <location>
        <begin position="69"/>
        <end position="90"/>
    </location>
</feature>
<feature type="compositionally biased region" description="Polar residues" evidence="4">
    <location>
        <begin position="273"/>
        <end position="294"/>
    </location>
</feature>
<sequence length="310" mass="32726">MYSKYIFVIVNCVVAGAFARPSDTAPEKLQPTVIPIVSQSEEFEPNGTYKFSYETGNGIKREETAYEKILPKSRGADSNEGGESNESDEIHVQQGSFSYTAPDGTVITLRYIADENGFQPIGDHLPKAPKLLTALSSSAEKSSRALKVADSEESASVSEAKTVKKQVEPVLSPQEVKIAPLPLAQESKVPSSEVLKSRAKTEDNGPANVDVSSELASTAVPVQPTTESDQASPASAEQATSAPEQLTSAEVSESSSSTSAPEESSPSEIIGQSAATESINKSPAEEIQQQSTNAPEPTTVEEPSSTTIST</sequence>
<feature type="signal peptide" evidence="5">
    <location>
        <begin position="1"/>
        <end position="19"/>
    </location>
</feature>
<dbReference type="PROSITE" id="PS00233">
    <property type="entry name" value="CHIT_BIND_RR_1"/>
    <property type="match status" value="1"/>
</dbReference>
<comment type="caution">
    <text evidence="6">The sequence shown here is derived from an EMBL/GenBank/DDBJ whole genome shotgun (WGS) entry which is preliminary data.</text>
</comment>
<dbReference type="Pfam" id="PF00379">
    <property type="entry name" value="Chitin_bind_4"/>
    <property type="match status" value="1"/>
</dbReference>
<feature type="chain" id="PRO_5043628189" evidence="5">
    <location>
        <begin position="20"/>
        <end position="310"/>
    </location>
</feature>
<evidence type="ECO:0000256" key="1">
    <source>
        <dbReference type="ARBA" id="ARBA00022460"/>
    </source>
</evidence>